<dbReference type="Proteomes" id="UP000315454">
    <property type="component" value="Unassembled WGS sequence"/>
</dbReference>
<protein>
    <submittedName>
        <fullName evidence="2">Penicillin amidase</fullName>
    </submittedName>
</protein>
<evidence type="ECO:0000313" key="3">
    <source>
        <dbReference type="Proteomes" id="UP000315454"/>
    </source>
</evidence>
<reference evidence="2 3" key="1">
    <citation type="journal article" date="2019" name="mSystems">
        <title>Life at home and on the roam: Genomic adaptions reflect the dual lifestyle of an intracellular, facultative symbiont.</title>
        <authorList>
            <person name="Burgsdorf I."/>
        </authorList>
    </citation>
    <scope>NUCLEOTIDE SEQUENCE [LARGE SCALE GENOMIC DNA]</scope>
    <source>
        <strain evidence="2">277cI</strain>
    </source>
</reference>
<name>A0A524RRN2_9CHRO</name>
<accession>A0A524RRN2</accession>
<dbReference type="Pfam" id="PF20191">
    <property type="entry name" value="DUF6554"/>
    <property type="match status" value="1"/>
</dbReference>
<gene>
    <name evidence="2" type="ORF">ERJ68_08915</name>
</gene>
<dbReference type="AlphaFoldDB" id="A0A524RRN2"/>
<dbReference type="EMBL" id="SRMN01000174">
    <property type="protein sequence ID" value="TGH18656.1"/>
    <property type="molecule type" value="Genomic_DNA"/>
</dbReference>
<feature type="non-terminal residue" evidence="2">
    <location>
        <position position="114"/>
    </location>
</feature>
<sequence>MRPFLVARCSALLASLMMAGPAFASLETGRKGASVYCSMRARGNPHEVSWTAAYERMKRQSTGLFKISPKHAAVVLTEAVIEDNNSTCMAFLGDIFARHSGQLPEALQEARARA</sequence>
<organism evidence="2 3">
    <name type="scientific">Aphanocapsa feldmannii 277cI</name>
    <dbReference type="NCBI Taxonomy" id="2507554"/>
    <lineage>
        <taxon>Bacteria</taxon>
        <taxon>Bacillati</taxon>
        <taxon>Cyanobacteriota</taxon>
        <taxon>Cyanophyceae</taxon>
        <taxon>Oscillatoriophycideae</taxon>
        <taxon>Chroococcales</taxon>
        <taxon>Microcystaceae</taxon>
        <taxon>Aphanocapsa</taxon>
    </lineage>
</organism>
<feature type="signal peptide" evidence="1">
    <location>
        <begin position="1"/>
        <end position="24"/>
    </location>
</feature>
<dbReference type="InterPro" id="IPR046684">
    <property type="entry name" value="DUF6554"/>
</dbReference>
<proteinExistence type="predicted"/>
<comment type="caution">
    <text evidence="2">The sequence shown here is derived from an EMBL/GenBank/DDBJ whole genome shotgun (WGS) entry which is preliminary data.</text>
</comment>
<feature type="chain" id="PRO_5022207842" evidence="1">
    <location>
        <begin position="25"/>
        <end position="114"/>
    </location>
</feature>
<evidence type="ECO:0000256" key="1">
    <source>
        <dbReference type="SAM" id="SignalP"/>
    </source>
</evidence>
<keyword evidence="1" id="KW-0732">Signal</keyword>
<evidence type="ECO:0000313" key="2">
    <source>
        <dbReference type="EMBL" id="TGH18656.1"/>
    </source>
</evidence>